<protein>
    <submittedName>
        <fullName evidence="3">Universal stress protein</fullName>
    </submittedName>
</protein>
<evidence type="ECO:0000259" key="2">
    <source>
        <dbReference type="Pfam" id="PF00582"/>
    </source>
</evidence>
<dbReference type="InterPro" id="IPR006015">
    <property type="entry name" value="Universal_stress_UspA"/>
</dbReference>
<dbReference type="AlphaFoldDB" id="A0A7Y7PM67"/>
<sequence length="281" mass="31018">MKNVLVPTDFSPESRYAFEAALQLAQRSGGHLLLLHCFVPPIDSHISTTGGLVGNHGLNDVYVLKSLQAVKRRMHELMAQAQELAPGVPVQELVLTEEPETAIPETIRERNIDLVVLGSHENTSWTRFFLSSYTEQIMRDAPCPVLTVKHPVNNFDVRHLVFASDFSAEANQAVPALQQLLNLFPDAMLHLLDVVPSAGHHARALEAIHTFAKRHQFSHYEPDVFDSPRVSTGIPRFAEQAHADLVVMLTHGRSAFSHLLQGSISESVALHAAPPVLTVHV</sequence>
<dbReference type="InterPro" id="IPR006016">
    <property type="entry name" value="UspA"/>
</dbReference>
<dbReference type="InterPro" id="IPR014729">
    <property type="entry name" value="Rossmann-like_a/b/a_fold"/>
</dbReference>
<dbReference type="Gene3D" id="3.40.50.620">
    <property type="entry name" value="HUPs"/>
    <property type="match status" value="2"/>
</dbReference>
<evidence type="ECO:0000313" key="4">
    <source>
        <dbReference type="Proteomes" id="UP000565521"/>
    </source>
</evidence>
<comment type="similarity">
    <text evidence="1">Belongs to the universal stress protein A family.</text>
</comment>
<dbReference type="PANTHER" id="PTHR46268">
    <property type="entry name" value="STRESS RESPONSE PROTEIN NHAX"/>
    <property type="match status" value="1"/>
</dbReference>
<feature type="domain" description="UspA" evidence="2">
    <location>
        <begin position="1"/>
        <end position="149"/>
    </location>
</feature>
<feature type="domain" description="UspA" evidence="2">
    <location>
        <begin position="230"/>
        <end position="280"/>
    </location>
</feature>
<accession>A0A7Y7PM67</accession>
<reference evidence="3 4" key="1">
    <citation type="submission" date="2020-05" db="EMBL/GenBank/DDBJ databases">
        <title>Hymenobacter terrestris sp. nov. and Hymenobacter lapidiphilus sp. nov., isolated from regoliths in Antarctica.</title>
        <authorList>
            <person name="Sedlacek I."/>
            <person name="Pantucek R."/>
            <person name="Zeman M."/>
            <person name="Holochova P."/>
            <person name="Kralova S."/>
            <person name="Stankova E."/>
            <person name="Sedo O."/>
            <person name="Micenkova L."/>
            <person name="Svec P."/>
            <person name="Gupta V."/>
            <person name="Sood U."/>
            <person name="Korpole U.S."/>
            <person name="Lal R."/>
        </authorList>
    </citation>
    <scope>NUCLEOTIDE SEQUENCE [LARGE SCALE GENOMIC DNA]</scope>
    <source>
        <strain evidence="3 4">P5342</strain>
    </source>
</reference>
<comment type="caution">
    <text evidence="3">The sequence shown here is derived from an EMBL/GenBank/DDBJ whole genome shotgun (WGS) entry which is preliminary data.</text>
</comment>
<name>A0A7Y7PM67_9BACT</name>
<organism evidence="3 4">
    <name type="scientific">Hymenobacter lapidiphilus</name>
    <dbReference type="NCBI Taxonomy" id="2608003"/>
    <lineage>
        <taxon>Bacteria</taxon>
        <taxon>Pseudomonadati</taxon>
        <taxon>Bacteroidota</taxon>
        <taxon>Cytophagia</taxon>
        <taxon>Cytophagales</taxon>
        <taxon>Hymenobacteraceae</taxon>
        <taxon>Hymenobacter</taxon>
    </lineage>
</organism>
<evidence type="ECO:0000313" key="3">
    <source>
        <dbReference type="EMBL" id="NVO30347.1"/>
    </source>
</evidence>
<dbReference type="RefSeq" id="WP_176907047.1">
    <property type="nucleotide sequence ID" value="NZ_JABKAU010000005.1"/>
</dbReference>
<dbReference type="EMBL" id="JABKAU010000005">
    <property type="protein sequence ID" value="NVO30347.1"/>
    <property type="molecule type" value="Genomic_DNA"/>
</dbReference>
<dbReference type="CDD" id="cd00293">
    <property type="entry name" value="USP-like"/>
    <property type="match status" value="2"/>
</dbReference>
<dbReference type="SUPFAM" id="SSF52402">
    <property type="entry name" value="Adenine nucleotide alpha hydrolases-like"/>
    <property type="match status" value="2"/>
</dbReference>
<dbReference type="PANTHER" id="PTHR46268:SF6">
    <property type="entry name" value="UNIVERSAL STRESS PROTEIN UP12"/>
    <property type="match status" value="1"/>
</dbReference>
<evidence type="ECO:0000256" key="1">
    <source>
        <dbReference type="ARBA" id="ARBA00008791"/>
    </source>
</evidence>
<keyword evidence="4" id="KW-1185">Reference proteome</keyword>
<dbReference type="Proteomes" id="UP000565521">
    <property type="component" value="Unassembled WGS sequence"/>
</dbReference>
<proteinExistence type="inferred from homology"/>
<gene>
    <name evidence="3" type="ORF">HW554_03935</name>
</gene>
<dbReference type="PRINTS" id="PR01438">
    <property type="entry name" value="UNVRSLSTRESS"/>
</dbReference>
<dbReference type="Pfam" id="PF00582">
    <property type="entry name" value="Usp"/>
    <property type="match status" value="2"/>
</dbReference>